<dbReference type="AlphaFoldDB" id="A0A841RPC1"/>
<proteinExistence type="predicted"/>
<sequence length="43" mass="5187">MVELFPFVLNNRCIPQWLIDDMCNLLTNLNKEIIKLNLDTFYK</sequence>
<protein>
    <submittedName>
        <fullName evidence="1">Uncharacterized protein</fullName>
    </submittedName>
</protein>
<evidence type="ECO:0000313" key="2">
    <source>
        <dbReference type="Proteomes" id="UP000572212"/>
    </source>
</evidence>
<comment type="caution">
    <text evidence="1">The sequence shown here is derived from an EMBL/GenBank/DDBJ whole genome shotgun (WGS) entry which is preliminary data.</text>
</comment>
<dbReference type="EMBL" id="JACHON010000012">
    <property type="protein sequence ID" value="MBB6513473.1"/>
    <property type="molecule type" value="Genomic_DNA"/>
</dbReference>
<evidence type="ECO:0000313" key="1">
    <source>
        <dbReference type="EMBL" id="MBB6513473.1"/>
    </source>
</evidence>
<dbReference type="Proteomes" id="UP000572212">
    <property type="component" value="Unassembled WGS sequence"/>
</dbReference>
<gene>
    <name evidence="1" type="ORF">GGQ92_002285</name>
</gene>
<organism evidence="1 2">
    <name type="scientific">Gracilibacillus halotolerans</name>
    <dbReference type="NCBI Taxonomy" id="74386"/>
    <lineage>
        <taxon>Bacteria</taxon>
        <taxon>Bacillati</taxon>
        <taxon>Bacillota</taxon>
        <taxon>Bacilli</taxon>
        <taxon>Bacillales</taxon>
        <taxon>Bacillaceae</taxon>
        <taxon>Gracilibacillus</taxon>
    </lineage>
</organism>
<reference evidence="1 2" key="1">
    <citation type="submission" date="2020-08" db="EMBL/GenBank/DDBJ databases">
        <title>Genomic Encyclopedia of Type Strains, Phase IV (KMG-IV): sequencing the most valuable type-strain genomes for metagenomic binning, comparative biology and taxonomic classification.</title>
        <authorList>
            <person name="Goeker M."/>
        </authorList>
    </citation>
    <scope>NUCLEOTIDE SEQUENCE [LARGE SCALE GENOMIC DNA]</scope>
    <source>
        <strain evidence="1 2">DSM 11805</strain>
    </source>
</reference>
<accession>A0A841RPC1</accession>
<keyword evidence="2" id="KW-1185">Reference proteome</keyword>
<name>A0A841RPC1_9BACI</name>